<dbReference type="InterPro" id="IPR027266">
    <property type="entry name" value="TrmE/GcvT-like"/>
</dbReference>
<accession>A0ABY2WZY6</accession>
<sequence length="181" mass="19178">MDKLIAKSPCEGLLPLTVGSVTLTEEEPGVMTSVAPYKGCEEALSEALKAAHGMGYPAANRATGRAGSRAVWFGHGQAMLIGPVPDATLSEHAAIVDQSDAWAVVRLEGEGAEDVLARLVPVDLRAAHFKRGHTVRSLLFHMTASITRVGDTAFQIMVFRSMAETLVHDLKTAMEGVAARG</sequence>
<proteinExistence type="predicted"/>
<evidence type="ECO:0000313" key="2">
    <source>
        <dbReference type="Proteomes" id="UP001193035"/>
    </source>
</evidence>
<evidence type="ECO:0000313" key="1">
    <source>
        <dbReference type="EMBL" id="TMV08042.1"/>
    </source>
</evidence>
<comment type="caution">
    <text evidence="1">The sequence shown here is derived from an EMBL/GenBank/DDBJ whole genome shotgun (WGS) entry which is preliminary data.</text>
</comment>
<keyword evidence="2" id="KW-1185">Reference proteome</keyword>
<dbReference type="EMBL" id="VCPD01000003">
    <property type="protein sequence ID" value="TMV08042.1"/>
    <property type="molecule type" value="Genomic_DNA"/>
</dbReference>
<dbReference type="SUPFAM" id="SSF103025">
    <property type="entry name" value="Folate-binding domain"/>
    <property type="match status" value="1"/>
</dbReference>
<protein>
    <submittedName>
        <fullName evidence="1">Sarcosine oxidase subunit gamma</fullName>
    </submittedName>
</protein>
<dbReference type="RefSeq" id="WP_138842240.1">
    <property type="nucleotide sequence ID" value="NZ_VCPD01000003.1"/>
</dbReference>
<name>A0ABY2WZY6_9RHOB</name>
<dbReference type="Gene3D" id="3.30.70.1520">
    <property type="entry name" value="Heterotetrameric sarcosine oxidase"/>
    <property type="match status" value="1"/>
</dbReference>
<dbReference type="Proteomes" id="UP001193035">
    <property type="component" value="Unassembled WGS sequence"/>
</dbReference>
<dbReference type="Gene3D" id="3.30.1360.120">
    <property type="entry name" value="Probable tRNA modification gtpase trme, domain 1"/>
    <property type="match status" value="1"/>
</dbReference>
<reference evidence="1 2" key="1">
    <citation type="submission" date="2019-05" db="EMBL/GenBank/DDBJ databases">
        <title>Ruegeria sp. nov., isolated from tidal flat.</title>
        <authorList>
            <person name="Kim W."/>
        </authorList>
    </citation>
    <scope>NUCLEOTIDE SEQUENCE [LARGE SCALE GENOMIC DNA]</scope>
    <source>
        <strain evidence="1 2">CAU 1488</strain>
    </source>
</reference>
<gene>
    <name evidence="1" type="ORF">FGK63_11390</name>
</gene>
<organism evidence="1 2">
    <name type="scientific">Ruegeria sediminis</name>
    <dbReference type="NCBI Taxonomy" id="2583820"/>
    <lineage>
        <taxon>Bacteria</taxon>
        <taxon>Pseudomonadati</taxon>
        <taxon>Pseudomonadota</taxon>
        <taxon>Alphaproteobacteria</taxon>
        <taxon>Rhodobacterales</taxon>
        <taxon>Roseobacteraceae</taxon>
        <taxon>Ruegeria</taxon>
    </lineage>
</organism>